<dbReference type="EMBL" id="VICG01000008">
    <property type="protein sequence ID" value="KAA8569688.1"/>
    <property type="molecule type" value="Genomic_DNA"/>
</dbReference>
<organism evidence="2 3">
    <name type="scientific">Monilinia fructicola</name>
    <name type="common">Brown rot fungus</name>
    <name type="synonym">Ciboria fructicola</name>
    <dbReference type="NCBI Taxonomy" id="38448"/>
    <lineage>
        <taxon>Eukaryota</taxon>
        <taxon>Fungi</taxon>
        <taxon>Dikarya</taxon>
        <taxon>Ascomycota</taxon>
        <taxon>Pezizomycotina</taxon>
        <taxon>Leotiomycetes</taxon>
        <taxon>Helotiales</taxon>
        <taxon>Sclerotiniaceae</taxon>
        <taxon>Monilinia</taxon>
    </lineage>
</organism>
<comment type="caution">
    <text evidence="2">The sequence shown here is derived from an EMBL/GenBank/DDBJ whole genome shotgun (WGS) entry which is preliminary data.</text>
</comment>
<evidence type="ECO:0000313" key="3">
    <source>
        <dbReference type="Proteomes" id="UP000322873"/>
    </source>
</evidence>
<accession>A0A5M9JJL5</accession>
<keyword evidence="3" id="KW-1185">Reference proteome</keyword>
<evidence type="ECO:0000313" key="2">
    <source>
        <dbReference type="EMBL" id="KAA8569688.1"/>
    </source>
</evidence>
<dbReference type="PANTHER" id="PTHR36578">
    <property type="entry name" value="CHROMOSOME 15, WHOLE GENOME SHOTGUN SEQUENCE"/>
    <property type="match status" value="1"/>
</dbReference>
<gene>
    <name evidence="2" type="ORF">EYC84_001282</name>
</gene>
<evidence type="ECO:0000256" key="1">
    <source>
        <dbReference type="SAM" id="SignalP"/>
    </source>
</evidence>
<dbReference type="VEuPathDB" id="FungiDB:MFRU_004g04000"/>
<dbReference type="AlphaFoldDB" id="A0A5M9JJL5"/>
<feature type="chain" id="PRO_5024281720" description="Apple domain-containing protein" evidence="1">
    <location>
        <begin position="17"/>
        <end position="407"/>
    </location>
</feature>
<name>A0A5M9JJL5_MONFR</name>
<feature type="signal peptide" evidence="1">
    <location>
        <begin position="1"/>
        <end position="16"/>
    </location>
</feature>
<keyword evidence="1" id="KW-0732">Signal</keyword>
<protein>
    <recommendedName>
        <fullName evidence="4">Apple domain-containing protein</fullName>
    </recommendedName>
</protein>
<reference evidence="2 3" key="1">
    <citation type="submission" date="2019-06" db="EMBL/GenBank/DDBJ databases">
        <title>Genome Sequence of the Brown Rot Fungal Pathogen Monilinia fructicola.</title>
        <authorList>
            <person name="De Miccolis Angelini R.M."/>
            <person name="Landi L."/>
            <person name="Abate D."/>
            <person name="Pollastro S."/>
            <person name="Romanazzi G."/>
            <person name="Faretra F."/>
        </authorList>
    </citation>
    <scope>NUCLEOTIDE SEQUENCE [LARGE SCALE GENOMIC DNA]</scope>
    <source>
        <strain evidence="2 3">Mfrc123</strain>
    </source>
</reference>
<dbReference type="Proteomes" id="UP000322873">
    <property type="component" value="Unassembled WGS sequence"/>
</dbReference>
<sequence>MRSTIIVSALAALAVANPVPQAIDLAAVDALPEASVSGAPDNVAYQSVDVKPSAAATSAGAAKVTDTAVPSGSPAKRNIVKRSCEVQPAGAGPTSTPDTAEAFLADPQYNAIASSASTPAGYKLAFSQLQGSSQTTSYLGYKTLESYDTEGCAAFCDQQEGCIAFNLYLERDPTVDPGSNCTNPASTTNYKCVKWGVQISDKTATNIGQYRQNFHVVISGSNGYNKDYLPPAAPGYDGPTPLPGAINAPLDPVTNTDTYMGYKYFSFNDVQTFANGVIACTSACSAQTRYNAAHPPATGRPAVCNQAVVYILNDEGAPQGIYCSMYTEAWAAAYATNVGQYRGQDYWSVTQAYTFTTSSYAAKYQPICALDACPAGSYRGGNNGGYGAGNATASAKKCKSKRSERVA</sequence>
<evidence type="ECO:0008006" key="4">
    <source>
        <dbReference type="Google" id="ProtNLM"/>
    </source>
</evidence>
<proteinExistence type="predicted"/>
<dbReference type="PANTHER" id="PTHR36578:SF2">
    <property type="entry name" value="PA14 DOMAIN-CONTAINING PROTEIN"/>
    <property type="match status" value="1"/>
</dbReference>